<evidence type="ECO:0000313" key="4">
    <source>
        <dbReference type="Proteomes" id="UP000235672"/>
    </source>
</evidence>
<dbReference type="Proteomes" id="UP000235672">
    <property type="component" value="Unassembled WGS sequence"/>
</dbReference>
<evidence type="ECO:0000256" key="1">
    <source>
        <dbReference type="SAM" id="MobiDB-lite"/>
    </source>
</evidence>
<evidence type="ECO:0000256" key="2">
    <source>
        <dbReference type="SAM" id="SignalP"/>
    </source>
</evidence>
<dbReference type="EMBL" id="KZ613495">
    <property type="protein sequence ID" value="PMD18301.1"/>
    <property type="molecule type" value="Genomic_DNA"/>
</dbReference>
<dbReference type="AlphaFoldDB" id="A0A2J6PW87"/>
<gene>
    <name evidence="3" type="ORF">NA56DRAFT_648062</name>
</gene>
<keyword evidence="4" id="KW-1185">Reference proteome</keyword>
<feature type="chain" id="PRO_5014466074" description="Infection structure specific protein" evidence="2">
    <location>
        <begin position="19"/>
        <end position="209"/>
    </location>
</feature>
<sequence>MFAKALLLSASLAVLVFSEPIPQAAATTQNLAALESSALASLTTGIPGLPSIYSDLPTLPASIESVLATAVPNSVVATEDPCAFVTDAPQWYNSLPANVKSALTSYESAIISWSKEHSAALASLNSGFTTGTVATGPALVCTSTGAPAAGGKTTASGAAENTGTATGAGAGSTGTVGSSSSKGAAPRATGAVAVGLSGVIGVLGLMVAL</sequence>
<evidence type="ECO:0000313" key="3">
    <source>
        <dbReference type="EMBL" id="PMD18301.1"/>
    </source>
</evidence>
<organism evidence="3 4">
    <name type="scientific">Hyaloscypha hepaticicola</name>
    <dbReference type="NCBI Taxonomy" id="2082293"/>
    <lineage>
        <taxon>Eukaryota</taxon>
        <taxon>Fungi</taxon>
        <taxon>Dikarya</taxon>
        <taxon>Ascomycota</taxon>
        <taxon>Pezizomycotina</taxon>
        <taxon>Leotiomycetes</taxon>
        <taxon>Helotiales</taxon>
        <taxon>Hyaloscyphaceae</taxon>
        <taxon>Hyaloscypha</taxon>
    </lineage>
</organism>
<feature type="signal peptide" evidence="2">
    <location>
        <begin position="1"/>
        <end position="18"/>
    </location>
</feature>
<dbReference type="OrthoDB" id="5419608at2759"/>
<accession>A0A2J6PW87</accession>
<feature type="compositionally biased region" description="Low complexity" evidence="1">
    <location>
        <begin position="175"/>
        <end position="185"/>
    </location>
</feature>
<proteinExistence type="predicted"/>
<name>A0A2J6PW87_9HELO</name>
<keyword evidence="2" id="KW-0732">Signal</keyword>
<protein>
    <recommendedName>
        <fullName evidence="5">Infection structure specific protein</fullName>
    </recommendedName>
</protein>
<feature type="region of interest" description="Disordered" evidence="1">
    <location>
        <begin position="163"/>
        <end position="185"/>
    </location>
</feature>
<evidence type="ECO:0008006" key="5">
    <source>
        <dbReference type="Google" id="ProtNLM"/>
    </source>
</evidence>
<reference evidence="3 4" key="1">
    <citation type="submission" date="2016-05" db="EMBL/GenBank/DDBJ databases">
        <title>A degradative enzymes factory behind the ericoid mycorrhizal symbiosis.</title>
        <authorList>
            <consortium name="DOE Joint Genome Institute"/>
            <person name="Martino E."/>
            <person name="Morin E."/>
            <person name="Grelet G."/>
            <person name="Kuo A."/>
            <person name="Kohler A."/>
            <person name="Daghino S."/>
            <person name="Barry K."/>
            <person name="Choi C."/>
            <person name="Cichocki N."/>
            <person name="Clum A."/>
            <person name="Copeland A."/>
            <person name="Hainaut M."/>
            <person name="Haridas S."/>
            <person name="Labutti K."/>
            <person name="Lindquist E."/>
            <person name="Lipzen A."/>
            <person name="Khouja H.-R."/>
            <person name="Murat C."/>
            <person name="Ohm R."/>
            <person name="Olson A."/>
            <person name="Spatafora J."/>
            <person name="Veneault-Fourrey C."/>
            <person name="Henrissat B."/>
            <person name="Grigoriev I."/>
            <person name="Martin F."/>
            <person name="Perotto S."/>
        </authorList>
    </citation>
    <scope>NUCLEOTIDE SEQUENCE [LARGE SCALE GENOMIC DNA]</scope>
    <source>
        <strain evidence="3 4">UAMH 7357</strain>
    </source>
</reference>